<name>A0A1B7NA67_9AGAM</name>
<gene>
    <name evidence="1" type="ORF">K503DRAFT_458167</name>
</gene>
<dbReference type="AlphaFoldDB" id="A0A1B7NA67"/>
<proteinExistence type="predicted"/>
<keyword evidence="2" id="KW-1185">Reference proteome</keyword>
<sequence>MVILVQIHSPSYVRLHLTGVAPYIGAVCCQPPVNIINIGVFFHLVCKSRTLHNLSKDRECIDKRNSGGSRSDSCSTES</sequence>
<organism evidence="1 2">
    <name type="scientific">Rhizopogon vinicolor AM-OR11-026</name>
    <dbReference type="NCBI Taxonomy" id="1314800"/>
    <lineage>
        <taxon>Eukaryota</taxon>
        <taxon>Fungi</taxon>
        <taxon>Dikarya</taxon>
        <taxon>Basidiomycota</taxon>
        <taxon>Agaricomycotina</taxon>
        <taxon>Agaricomycetes</taxon>
        <taxon>Agaricomycetidae</taxon>
        <taxon>Boletales</taxon>
        <taxon>Suillineae</taxon>
        <taxon>Rhizopogonaceae</taxon>
        <taxon>Rhizopogon</taxon>
    </lineage>
</organism>
<accession>A0A1B7NA67</accession>
<reference evidence="1 2" key="1">
    <citation type="submission" date="2016-06" db="EMBL/GenBank/DDBJ databases">
        <title>Comparative genomics of the ectomycorrhizal sister species Rhizopogon vinicolor and Rhizopogon vesiculosus (Basidiomycota: Boletales) reveals a divergence of the mating type B locus.</title>
        <authorList>
            <consortium name="DOE Joint Genome Institute"/>
            <person name="Mujic A.B."/>
            <person name="Kuo A."/>
            <person name="Tritt A."/>
            <person name="Lipzen A."/>
            <person name="Chen C."/>
            <person name="Johnson J."/>
            <person name="Sharma A."/>
            <person name="Barry K."/>
            <person name="Grigoriev I.V."/>
            <person name="Spatafora J.W."/>
        </authorList>
    </citation>
    <scope>NUCLEOTIDE SEQUENCE [LARGE SCALE GENOMIC DNA]</scope>
    <source>
        <strain evidence="1 2">AM-OR11-026</strain>
    </source>
</reference>
<dbReference type="EMBL" id="KV448172">
    <property type="protein sequence ID" value="OAX41752.1"/>
    <property type="molecule type" value="Genomic_DNA"/>
</dbReference>
<dbReference type="Proteomes" id="UP000092154">
    <property type="component" value="Unassembled WGS sequence"/>
</dbReference>
<dbReference type="InParanoid" id="A0A1B7NA67"/>
<evidence type="ECO:0000313" key="2">
    <source>
        <dbReference type="Proteomes" id="UP000092154"/>
    </source>
</evidence>
<evidence type="ECO:0000313" key="1">
    <source>
        <dbReference type="EMBL" id="OAX41752.1"/>
    </source>
</evidence>
<protein>
    <submittedName>
        <fullName evidence="1">Uncharacterized protein</fullName>
    </submittedName>
</protein>